<name>A0AAQ3NPD6_VIGMU</name>
<feature type="signal peptide" evidence="1">
    <location>
        <begin position="1"/>
        <end position="18"/>
    </location>
</feature>
<reference evidence="2 3" key="1">
    <citation type="journal article" date="2023" name="Life. Sci Alliance">
        <title>Evolutionary insights into 3D genome organization and epigenetic landscape of Vigna mungo.</title>
        <authorList>
            <person name="Junaid A."/>
            <person name="Singh B."/>
            <person name="Bhatia S."/>
        </authorList>
    </citation>
    <scope>NUCLEOTIDE SEQUENCE [LARGE SCALE GENOMIC DNA]</scope>
    <source>
        <strain evidence="2">Urdbean</strain>
    </source>
</reference>
<gene>
    <name evidence="2" type="ORF">V8G54_017166</name>
</gene>
<sequence length="104" mass="11815">MSGMSVLSALSTITGILSGYLSLMRADSACLLSGMGKKQMVQFMSSKGKLCNKVYLRYYEKNANSKREGKNCPRAKDWVFKRRNKRKKNPEFSFIPNKPNILLN</sequence>
<dbReference type="EMBL" id="CP144696">
    <property type="protein sequence ID" value="WVZ12636.1"/>
    <property type="molecule type" value="Genomic_DNA"/>
</dbReference>
<keyword evidence="1" id="KW-0732">Signal</keyword>
<dbReference type="AlphaFoldDB" id="A0AAQ3NPD6"/>
<evidence type="ECO:0000256" key="1">
    <source>
        <dbReference type="SAM" id="SignalP"/>
    </source>
</evidence>
<evidence type="ECO:0000313" key="2">
    <source>
        <dbReference type="EMBL" id="WVZ12636.1"/>
    </source>
</evidence>
<protein>
    <submittedName>
        <fullName evidence="2">Uncharacterized protein</fullName>
    </submittedName>
</protein>
<evidence type="ECO:0000313" key="3">
    <source>
        <dbReference type="Proteomes" id="UP001374535"/>
    </source>
</evidence>
<proteinExistence type="predicted"/>
<organism evidence="2 3">
    <name type="scientific">Vigna mungo</name>
    <name type="common">Black gram</name>
    <name type="synonym">Phaseolus mungo</name>
    <dbReference type="NCBI Taxonomy" id="3915"/>
    <lineage>
        <taxon>Eukaryota</taxon>
        <taxon>Viridiplantae</taxon>
        <taxon>Streptophyta</taxon>
        <taxon>Embryophyta</taxon>
        <taxon>Tracheophyta</taxon>
        <taxon>Spermatophyta</taxon>
        <taxon>Magnoliopsida</taxon>
        <taxon>eudicotyledons</taxon>
        <taxon>Gunneridae</taxon>
        <taxon>Pentapetalae</taxon>
        <taxon>rosids</taxon>
        <taxon>fabids</taxon>
        <taxon>Fabales</taxon>
        <taxon>Fabaceae</taxon>
        <taxon>Papilionoideae</taxon>
        <taxon>50 kb inversion clade</taxon>
        <taxon>NPAAA clade</taxon>
        <taxon>indigoferoid/millettioid clade</taxon>
        <taxon>Phaseoleae</taxon>
        <taxon>Vigna</taxon>
    </lineage>
</organism>
<dbReference type="Proteomes" id="UP001374535">
    <property type="component" value="Chromosome 5"/>
</dbReference>
<keyword evidence="3" id="KW-1185">Reference proteome</keyword>
<feature type="chain" id="PRO_5043024276" evidence="1">
    <location>
        <begin position="19"/>
        <end position="104"/>
    </location>
</feature>
<accession>A0AAQ3NPD6</accession>